<feature type="domain" description="TonB-dependent receptor plug" evidence="12">
    <location>
        <begin position="271"/>
        <end position="352"/>
    </location>
</feature>
<evidence type="ECO:0000256" key="7">
    <source>
        <dbReference type="ARBA" id="ARBA00023237"/>
    </source>
</evidence>
<dbReference type="Pfam" id="PF07715">
    <property type="entry name" value="Plug"/>
    <property type="match status" value="1"/>
</dbReference>
<keyword evidence="4 8" id="KW-0812">Transmembrane</keyword>
<dbReference type="SUPFAM" id="SSF49464">
    <property type="entry name" value="Carboxypeptidase regulatory domain-like"/>
    <property type="match status" value="1"/>
</dbReference>
<feature type="domain" description="TonB-dependent receptor-like beta-barrel" evidence="11">
    <location>
        <begin position="458"/>
        <end position="907"/>
    </location>
</feature>
<evidence type="ECO:0000256" key="10">
    <source>
        <dbReference type="SAM" id="SignalP"/>
    </source>
</evidence>
<dbReference type="InterPro" id="IPR036942">
    <property type="entry name" value="Beta-barrel_TonB_sf"/>
</dbReference>
<evidence type="ECO:0000256" key="5">
    <source>
        <dbReference type="ARBA" id="ARBA00023077"/>
    </source>
</evidence>
<evidence type="ECO:0000313" key="13">
    <source>
        <dbReference type="EMBL" id="SDD45633.1"/>
    </source>
</evidence>
<dbReference type="Pfam" id="PF00593">
    <property type="entry name" value="TonB_dep_Rec_b-barrel"/>
    <property type="match status" value="1"/>
</dbReference>
<evidence type="ECO:0000256" key="9">
    <source>
        <dbReference type="RuleBase" id="RU003357"/>
    </source>
</evidence>
<evidence type="ECO:0000313" key="14">
    <source>
        <dbReference type="Proteomes" id="UP000199072"/>
    </source>
</evidence>
<accession>A0A1G6UWJ0</accession>
<keyword evidence="5 9" id="KW-0798">TonB box</keyword>
<keyword evidence="14" id="KW-1185">Reference proteome</keyword>
<dbReference type="InterPro" id="IPR037066">
    <property type="entry name" value="Plug_dom_sf"/>
</dbReference>
<keyword evidence="7 8" id="KW-0998">Cell outer membrane</keyword>
<evidence type="ECO:0000259" key="11">
    <source>
        <dbReference type="Pfam" id="PF00593"/>
    </source>
</evidence>
<evidence type="ECO:0000256" key="1">
    <source>
        <dbReference type="ARBA" id="ARBA00004571"/>
    </source>
</evidence>
<evidence type="ECO:0000256" key="8">
    <source>
        <dbReference type="PROSITE-ProRule" id="PRU01360"/>
    </source>
</evidence>
<proteinExistence type="inferred from homology"/>
<dbReference type="GO" id="GO:0009279">
    <property type="term" value="C:cell outer membrane"/>
    <property type="evidence" value="ECO:0007669"/>
    <property type="project" value="UniProtKB-SubCell"/>
</dbReference>
<dbReference type="Gene3D" id="2.60.40.1120">
    <property type="entry name" value="Carboxypeptidase-like, regulatory domain"/>
    <property type="match status" value="1"/>
</dbReference>
<dbReference type="Gene3D" id="2.170.130.10">
    <property type="entry name" value="TonB-dependent receptor, plug domain"/>
    <property type="match status" value="1"/>
</dbReference>
<reference evidence="13 14" key="1">
    <citation type="submission" date="2016-10" db="EMBL/GenBank/DDBJ databases">
        <authorList>
            <person name="de Groot N.N."/>
        </authorList>
    </citation>
    <scope>NUCLEOTIDE SEQUENCE [LARGE SCALE GENOMIC DNA]</scope>
    <source>
        <strain evidence="13 14">47C3B</strain>
    </source>
</reference>
<protein>
    <submittedName>
        <fullName evidence="13">Outer membrane receptor proteins, mostly Fe transport</fullName>
    </submittedName>
</protein>
<keyword evidence="6 8" id="KW-0472">Membrane</keyword>
<comment type="similarity">
    <text evidence="8 9">Belongs to the TonB-dependent receptor family.</text>
</comment>
<keyword evidence="2 8" id="KW-0813">Transport</keyword>
<organism evidence="13 14">
    <name type="scientific">Mucilaginibacter pineti</name>
    <dbReference type="NCBI Taxonomy" id="1391627"/>
    <lineage>
        <taxon>Bacteria</taxon>
        <taxon>Pseudomonadati</taxon>
        <taxon>Bacteroidota</taxon>
        <taxon>Sphingobacteriia</taxon>
        <taxon>Sphingobacteriales</taxon>
        <taxon>Sphingobacteriaceae</taxon>
        <taxon>Mucilaginibacter</taxon>
    </lineage>
</organism>
<keyword evidence="13" id="KW-0675">Receptor</keyword>
<dbReference type="InterPro" id="IPR039426">
    <property type="entry name" value="TonB-dep_rcpt-like"/>
</dbReference>
<feature type="signal peptide" evidence="10">
    <location>
        <begin position="1"/>
        <end position="29"/>
    </location>
</feature>
<keyword evidence="10" id="KW-0732">Signal</keyword>
<dbReference type="Pfam" id="PF13715">
    <property type="entry name" value="CarbopepD_reg_2"/>
    <property type="match status" value="1"/>
</dbReference>
<dbReference type="EMBL" id="FNAI01000001">
    <property type="protein sequence ID" value="SDD45633.1"/>
    <property type="molecule type" value="Genomic_DNA"/>
</dbReference>
<name>A0A1G6UWJ0_9SPHI</name>
<dbReference type="InterPro" id="IPR000531">
    <property type="entry name" value="Beta-barrel_TonB"/>
</dbReference>
<evidence type="ECO:0000256" key="4">
    <source>
        <dbReference type="ARBA" id="ARBA00022692"/>
    </source>
</evidence>
<evidence type="ECO:0000256" key="2">
    <source>
        <dbReference type="ARBA" id="ARBA00022448"/>
    </source>
</evidence>
<comment type="subcellular location">
    <subcellularLocation>
        <location evidence="1 8">Cell outer membrane</location>
        <topology evidence="1 8">Multi-pass membrane protein</topology>
    </subcellularLocation>
</comment>
<sequence length="947" mass="105597">MQFRCKENVPLMKKFSLLLLISIAAYHQAQSQQTQQKLKKITIDHFFSCQLDLLFDTLAMDHHLRIVFDRQPLHEMDVVEHFFEEPLKDVLAKVCNENGLKYWIESSGTIYILKNTDDLARLKQMNQLNLKSKDAIKAKKEIAAPLELPKHFLISLNGRVIDQLTGESLPSASVRIKNSELSTTTNSEGYFTLLRVPSDTSVVEVVYTGYQTDQFRLNSGNINSTLICGLYSSLNTLNEVTINGKKSGVMNTDSRQVGVLQLSPANLDKLPSIGDKDILRAFQLMPGVSGTNESSSGAYVRGGTPDQNLVLLDGFTIYQVDHLYGFFSAFNASAVKDVQLYKGGFTSKYGGRLSSVTEINGKEGNKNETNIGTDLSLLSASMNLETPLSPKSTLLLAIRRSYQGPLYDKIFKQFTASTTTQAGGGTGGRGLGGRGGFGGGFANQVTPSSYFYDANAKYTYTISQKDKVSWSLYTGTDKTDNSRDLGLPPGLSGSGAGIAITDYTKYGNLGSSIKWFRQWNKKLYSNNYITYSSYFNDRNRGSSGGSALDSNGIAHSINNTTLETNNLKDETFKSEWEWQADNKYKLLFGGFASHKKIDYEYTQGDTTQLINQHNNASLGGVYAELSIDPNSKFHIQPGIRTTYYGPTGRPYFEPRLSASYNLTDRLTVKGATGQFYQFENQVIREDILAGNRNFWVLSNNNNIPVGSSRHYITGLSYENDNFLVSLEGYYKTLSGLTQYTVRQTQTGGGGGFGGFGQNQTLTVTEDFYQGVGRAEGLELLVQKKLGRYTGWVSYTLAKAENKFSAFGNDYYAADQDVRHEFKSINMYHYQRWNFAATFLFSTGHPYTAPLASYTIKTADGNPTTYLTISDKNGERLPAYQRLDMSVSYDLLKIDGHKVGSIGLSLFNVYNHTNIWYREYQIQNNQVITTNVNYLGFTPNITLSLKWK</sequence>
<evidence type="ECO:0000256" key="3">
    <source>
        <dbReference type="ARBA" id="ARBA00022452"/>
    </source>
</evidence>
<dbReference type="STRING" id="1391627.SAMN05216464_101781"/>
<feature type="chain" id="PRO_5011608710" evidence="10">
    <location>
        <begin position="30"/>
        <end position="947"/>
    </location>
</feature>
<dbReference type="PROSITE" id="PS52016">
    <property type="entry name" value="TONB_DEPENDENT_REC_3"/>
    <property type="match status" value="1"/>
</dbReference>
<dbReference type="Proteomes" id="UP000199072">
    <property type="component" value="Unassembled WGS sequence"/>
</dbReference>
<dbReference type="InterPro" id="IPR012910">
    <property type="entry name" value="Plug_dom"/>
</dbReference>
<evidence type="ECO:0000256" key="6">
    <source>
        <dbReference type="ARBA" id="ARBA00023136"/>
    </source>
</evidence>
<keyword evidence="3 8" id="KW-1134">Transmembrane beta strand</keyword>
<dbReference type="InterPro" id="IPR008969">
    <property type="entry name" value="CarboxyPept-like_regulatory"/>
</dbReference>
<dbReference type="AlphaFoldDB" id="A0A1G6UWJ0"/>
<evidence type="ECO:0000259" key="12">
    <source>
        <dbReference type="Pfam" id="PF07715"/>
    </source>
</evidence>
<dbReference type="SUPFAM" id="SSF56935">
    <property type="entry name" value="Porins"/>
    <property type="match status" value="1"/>
</dbReference>
<gene>
    <name evidence="13" type="ORF">SAMN05216464_101781</name>
</gene>
<dbReference type="Gene3D" id="2.40.170.20">
    <property type="entry name" value="TonB-dependent receptor, beta-barrel domain"/>
    <property type="match status" value="1"/>
</dbReference>